<dbReference type="Pfam" id="PF00728">
    <property type="entry name" value="Glyco_hydro_20"/>
    <property type="match status" value="2"/>
</dbReference>
<organism evidence="6 7">
    <name type="scientific">Basidiobolus ranarum</name>
    <dbReference type="NCBI Taxonomy" id="34480"/>
    <lineage>
        <taxon>Eukaryota</taxon>
        <taxon>Fungi</taxon>
        <taxon>Fungi incertae sedis</taxon>
        <taxon>Zoopagomycota</taxon>
        <taxon>Entomophthoromycotina</taxon>
        <taxon>Basidiobolomycetes</taxon>
        <taxon>Basidiobolales</taxon>
        <taxon>Basidiobolaceae</taxon>
        <taxon>Basidiobolus</taxon>
    </lineage>
</organism>
<dbReference type="InterPro" id="IPR017853">
    <property type="entry name" value="GH"/>
</dbReference>
<keyword evidence="6" id="KW-0326">Glycosidase</keyword>
<evidence type="ECO:0000259" key="5">
    <source>
        <dbReference type="Pfam" id="PF00728"/>
    </source>
</evidence>
<evidence type="ECO:0000256" key="2">
    <source>
        <dbReference type="ARBA" id="ARBA00006285"/>
    </source>
</evidence>
<feature type="domain" description="Glycoside hydrolase family 20 catalytic" evidence="5">
    <location>
        <begin position="213"/>
        <end position="343"/>
    </location>
</feature>
<evidence type="ECO:0000256" key="3">
    <source>
        <dbReference type="ARBA" id="ARBA00012663"/>
    </source>
</evidence>
<keyword evidence="7" id="KW-1185">Reference proteome</keyword>
<name>A0ABR2WIU6_9FUNG</name>
<dbReference type="EC" id="3.2.1.52" evidence="3"/>
<dbReference type="PANTHER" id="PTHR22600">
    <property type="entry name" value="BETA-HEXOSAMINIDASE"/>
    <property type="match status" value="1"/>
</dbReference>
<gene>
    <name evidence="6" type="primary">NAG1_14</name>
    <name evidence="6" type="ORF">K7432_013669</name>
</gene>
<dbReference type="PANTHER" id="PTHR22600:SF57">
    <property type="entry name" value="BETA-N-ACETYLHEXOSAMINIDASE"/>
    <property type="match status" value="1"/>
</dbReference>
<sequence length="390" mass="44787">MIRAQYVKENVRSIKSILEHTLLHTFNHGSHPSLSWLFLTRWMMKTLSFVLRSTTLVSVSKPQQDHIFLNDLLIAPIPISGKLVFIRRGVLIDSSRNFLKVEDIKRILDAMSYNKLNVLHWHIVDQHSFPLKTSTYPELADKGAYSKNWVYTEIDIRGLVCYAKDRGIFVVRYGYSAAPISGQLNIINPKTDEIVRNLLKEVTQWFEDDFVNNKIPITWPETLTGHLVPIGKDVAVQVWLSVADALKVVRAGYRMIATSYEKWYFDCGHGAWISDSQGNSWCNPFKSWQVAYHYDLTANMTKEGAKFVLGGEVALWSEQIDSTNLDRTLWPRGAAAAEVTWSDIKLADGTIRKTEDVFPRIHEQRARLIDRNIRVDPMQPLWCARNPRNG</sequence>
<comment type="catalytic activity">
    <reaction evidence="1">
        <text>Hydrolysis of terminal non-reducing N-acetyl-D-hexosamine residues in N-acetyl-beta-D-hexosaminides.</text>
        <dbReference type="EC" id="3.2.1.52"/>
    </reaction>
</comment>
<dbReference type="Gene3D" id="3.20.20.80">
    <property type="entry name" value="Glycosidases"/>
    <property type="match status" value="2"/>
</dbReference>
<evidence type="ECO:0000313" key="7">
    <source>
        <dbReference type="Proteomes" id="UP001479436"/>
    </source>
</evidence>
<dbReference type="PRINTS" id="PR00738">
    <property type="entry name" value="GLHYDRLASE20"/>
</dbReference>
<dbReference type="SUPFAM" id="SSF51445">
    <property type="entry name" value="(Trans)glycosidases"/>
    <property type="match status" value="1"/>
</dbReference>
<dbReference type="EMBL" id="JASJQH010001390">
    <property type="protein sequence ID" value="KAK9761432.1"/>
    <property type="molecule type" value="Genomic_DNA"/>
</dbReference>
<dbReference type="GO" id="GO:0016853">
    <property type="term" value="F:isomerase activity"/>
    <property type="evidence" value="ECO:0007669"/>
    <property type="project" value="UniProtKB-KW"/>
</dbReference>
<dbReference type="GO" id="GO:0004563">
    <property type="term" value="F:beta-N-acetylhexosaminidase activity"/>
    <property type="evidence" value="ECO:0007669"/>
    <property type="project" value="UniProtKB-EC"/>
</dbReference>
<comment type="similarity">
    <text evidence="2">Belongs to the glycosyl hydrolase 20 family.</text>
</comment>
<comment type="caution">
    <text evidence="6">The sequence shown here is derived from an EMBL/GenBank/DDBJ whole genome shotgun (WGS) entry which is preliminary data.</text>
</comment>
<accession>A0ABR2WIU6</accession>
<evidence type="ECO:0000256" key="1">
    <source>
        <dbReference type="ARBA" id="ARBA00001231"/>
    </source>
</evidence>
<proteinExistence type="inferred from homology"/>
<evidence type="ECO:0000313" key="6">
    <source>
        <dbReference type="EMBL" id="KAK9761432.1"/>
    </source>
</evidence>
<keyword evidence="4 6" id="KW-0378">Hydrolase</keyword>
<keyword evidence="6" id="KW-0413">Isomerase</keyword>
<evidence type="ECO:0000256" key="4">
    <source>
        <dbReference type="ARBA" id="ARBA00022801"/>
    </source>
</evidence>
<dbReference type="InterPro" id="IPR015883">
    <property type="entry name" value="Glyco_hydro_20_cat"/>
</dbReference>
<reference evidence="6 7" key="1">
    <citation type="submission" date="2023-04" db="EMBL/GenBank/DDBJ databases">
        <title>Genome of Basidiobolus ranarum AG-B5.</title>
        <authorList>
            <person name="Stajich J.E."/>
            <person name="Carter-House D."/>
            <person name="Gryganskyi A."/>
        </authorList>
    </citation>
    <scope>NUCLEOTIDE SEQUENCE [LARGE SCALE GENOMIC DNA]</scope>
    <source>
        <strain evidence="6 7">AG-B5</strain>
    </source>
</reference>
<feature type="domain" description="Glycoside hydrolase family 20 catalytic" evidence="5">
    <location>
        <begin position="88"/>
        <end position="171"/>
    </location>
</feature>
<dbReference type="InterPro" id="IPR025705">
    <property type="entry name" value="Beta_hexosaminidase_sua/sub"/>
</dbReference>
<protein>
    <recommendedName>
        <fullName evidence="3">beta-N-acetylhexosaminidase</fullName>
        <ecNumber evidence="3">3.2.1.52</ecNumber>
    </recommendedName>
</protein>
<dbReference type="Proteomes" id="UP001479436">
    <property type="component" value="Unassembled WGS sequence"/>
</dbReference>